<dbReference type="EMBL" id="KU695563">
    <property type="protein sequence ID" value="AOC37729.1"/>
    <property type="molecule type" value="Genomic_DNA"/>
</dbReference>
<protein>
    <submittedName>
        <fullName evidence="3">DesC/D</fullName>
    </submittedName>
</protein>
<dbReference type="PANTHER" id="PTHR34384">
    <property type="entry name" value="L-2,3-DIAMINOPROPANOATE--CITRATE LIGASE"/>
    <property type="match status" value="1"/>
</dbReference>
<evidence type="ECO:0000256" key="1">
    <source>
        <dbReference type="ARBA" id="ARBA00004924"/>
    </source>
</evidence>
<dbReference type="InterPro" id="IPR019432">
    <property type="entry name" value="Acyltransferase_MbtK/IucB-like"/>
</dbReference>
<dbReference type="Gene3D" id="1.10.510.40">
    <property type="match status" value="1"/>
</dbReference>
<dbReference type="Pfam" id="PF13523">
    <property type="entry name" value="Acetyltransf_8"/>
    <property type="match status" value="1"/>
</dbReference>
<dbReference type="Gene3D" id="3.30.310.280">
    <property type="match status" value="1"/>
</dbReference>
<dbReference type="Gene3D" id="6.10.250.3370">
    <property type="match status" value="1"/>
</dbReference>
<accession>A0A3G1E6C9</accession>
<feature type="domain" description="Acyltransferase MbtK/IucB-like conserved" evidence="2">
    <location>
        <begin position="21"/>
        <end position="70"/>
    </location>
</feature>
<evidence type="ECO:0000259" key="2">
    <source>
        <dbReference type="SMART" id="SM01006"/>
    </source>
</evidence>
<name>A0A3G1E6C9_9GAMM</name>
<dbReference type="InterPro" id="IPR037455">
    <property type="entry name" value="LucA/IucC-like"/>
</dbReference>
<dbReference type="Pfam" id="PF04183">
    <property type="entry name" value="IucA_IucC"/>
    <property type="match status" value="1"/>
</dbReference>
<dbReference type="InterPro" id="IPR016181">
    <property type="entry name" value="Acyl_CoA_acyltransferase"/>
</dbReference>
<dbReference type="GO" id="GO:0016881">
    <property type="term" value="F:acid-amino acid ligase activity"/>
    <property type="evidence" value="ECO:0007669"/>
    <property type="project" value="UniProtKB-ARBA"/>
</dbReference>
<dbReference type="SUPFAM" id="SSF55729">
    <property type="entry name" value="Acyl-CoA N-acyltransferases (Nat)"/>
    <property type="match status" value="1"/>
</dbReference>
<dbReference type="Pfam" id="PF06276">
    <property type="entry name" value="FhuF"/>
    <property type="match status" value="1"/>
</dbReference>
<proteinExistence type="predicted"/>
<dbReference type="InterPro" id="IPR007310">
    <property type="entry name" value="Aerobactin_biosyn_IucA/IucC_N"/>
</dbReference>
<dbReference type="AlphaFoldDB" id="A0A3G1E6C9"/>
<dbReference type="SMART" id="SM01006">
    <property type="entry name" value="AlcB"/>
    <property type="match status" value="1"/>
</dbReference>
<dbReference type="Gene3D" id="3.40.630.30">
    <property type="match status" value="1"/>
</dbReference>
<organism evidence="3">
    <name type="scientific">Marinobacter sp. SB12</name>
    <dbReference type="NCBI Taxonomy" id="403206"/>
    <lineage>
        <taxon>Bacteria</taxon>
        <taxon>Pseudomonadati</taxon>
        <taxon>Pseudomonadota</taxon>
        <taxon>Gammaproteobacteria</taxon>
        <taxon>Pseudomonadales</taxon>
        <taxon>Marinobacteraceae</taxon>
        <taxon>Marinobacter</taxon>
    </lineage>
</organism>
<comment type="pathway">
    <text evidence="1">Siderophore biosynthesis.</text>
</comment>
<dbReference type="PANTHER" id="PTHR34384:SF6">
    <property type="entry name" value="STAPHYLOFERRIN B SYNTHASE"/>
    <property type="match status" value="1"/>
</dbReference>
<dbReference type="InterPro" id="IPR022770">
    <property type="entry name" value="IucA/IucC-like_C"/>
</dbReference>
<dbReference type="GO" id="GO:0019290">
    <property type="term" value="P:siderophore biosynthetic process"/>
    <property type="evidence" value="ECO:0007669"/>
    <property type="project" value="InterPro"/>
</dbReference>
<dbReference type="GO" id="GO:0016746">
    <property type="term" value="F:acyltransferase activity"/>
    <property type="evidence" value="ECO:0007669"/>
    <property type="project" value="InterPro"/>
</dbReference>
<reference evidence="3" key="1">
    <citation type="journal article" date="2016" name="Aust. J. Chem. 0">
        <title>Genome-Guided Discovery of Natural Products and Biosynthetic Pathways from Australia's Untapped Microbial Megadiversity.</title>
        <authorList>
            <person name="Kalaitzis J.A."/>
            <person name="Ingrey S.D."/>
            <person name="Chau R."/>
            <person name="Simon Y."/>
            <person name="Neilan B.A."/>
        </authorList>
    </citation>
    <scope>NUCLEOTIDE SEQUENCE</scope>
    <source>
        <strain evidence="3">SB12</strain>
    </source>
</reference>
<sequence length="817" mass="93250">MNDVTYHYEQHLPSLGQFRIRPLRLPDDLPLIHRWLSDDHARFWGMQDMSPNELDEFYRTLRSSGEGDAFVGLHNGEPAFLMETYQPERSPLAEHYPVQTGDLGMHILIAPTDHPIRGFTRGVFTVIMGFLFEALDARRIVVEPDISNDRIHDLNRFAGFQYDRIISLPDKQAHLAFCSYAQFQQAMTNNSLLKDSNMTTDRTVSLTNNPALACDHLQPELWQHVNTLLVRKALSEFAHEKLLQPDPLSEQDGWREYRIVADDPDVEYRFLGKVLALEHWHIDPSSIRKTVAGKPTDVDAMRFIIEFRQTLGIQDAMLPTYLEEIASTLYGSAYKHRRPGLDVTSLVNADFQQLESAMMEGHPCFVANNGRIGFDARDYQAYAPEAGSPIRLIWVAAHKDSTTVASSEDQGFNGMIQAELGDEQFDAFMTLLKQRSLNPEDYYLLPVHPWQWFNKLAHVFAADIATEKLVYLGEGQDRYRAQQSIRTFFNTDRPNRHYVKTALSILNMGFMRGLSPYYMSTTPAINEFLYDLVNQDPYLASTGFSLLREVAGIGYTNAHFEEAVDKYSPYRKMLSALWRESPIPQLKENQKLMTMAGLLHVDAEGNALLPALIAASGLDSESWIRRFLHGYMSPLLHCFYAHDLVFMPHGENLILVLENHVPVRAIMKDIAEEAAIMNTDILLSEDVRRLQVEVPEELKVLSIFTDLFDCIFRFMAPILDEQGDLPESRFWQLVADCVHDYQAAHPELADKFRRHDLFAPEFTRSCLNRLQLANNQQMIDLADPAGNLQFHGTLVNPIACHAPKERTTVETGMLPEG</sequence>
<evidence type="ECO:0000313" key="3">
    <source>
        <dbReference type="EMBL" id="AOC37729.1"/>
    </source>
</evidence>